<dbReference type="AlphaFoldDB" id="A0A1C7NAC8"/>
<keyword evidence="5" id="KW-0067">ATP-binding</keyword>
<evidence type="ECO:0000259" key="6">
    <source>
        <dbReference type="Pfam" id="PF13086"/>
    </source>
</evidence>
<evidence type="ECO:0000259" key="7">
    <source>
        <dbReference type="Pfam" id="PF13087"/>
    </source>
</evidence>
<dbReference type="OrthoDB" id="6513042at2759"/>
<dbReference type="Gene3D" id="2.40.30.270">
    <property type="match status" value="1"/>
</dbReference>
<keyword evidence="3" id="KW-0378">Hydrolase</keyword>
<dbReference type="InParanoid" id="A0A1C7NAC8"/>
<keyword evidence="9" id="KW-1185">Reference proteome</keyword>
<dbReference type="Gene3D" id="3.40.50.300">
    <property type="entry name" value="P-loop containing nucleotide triphosphate hydrolases"/>
    <property type="match status" value="3"/>
</dbReference>
<dbReference type="EMBL" id="LUGH01000341">
    <property type="protein sequence ID" value="OBZ85970.1"/>
    <property type="molecule type" value="Genomic_DNA"/>
</dbReference>
<feature type="domain" description="DNA2/NAM7 helicase-like C-terminal" evidence="7">
    <location>
        <begin position="416"/>
        <end position="615"/>
    </location>
</feature>
<protein>
    <submittedName>
        <fullName evidence="8">DNA polymerase alpha-associated DNA helicase A</fullName>
    </submittedName>
</protein>
<comment type="similarity">
    <text evidence="1">Belongs to the DNA2/NAM7 helicase family.</text>
</comment>
<comment type="caution">
    <text evidence="8">The sequence shown here is derived from an EMBL/GenBank/DDBJ whole genome shotgun (WGS) entry which is preliminary data.</text>
</comment>
<dbReference type="CDD" id="cd18044">
    <property type="entry name" value="DEXXQc_SMUBP2"/>
    <property type="match status" value="1"/>
</dbReference>
<dbReference type="CDD" id="cd18808">
    <property type="entry name" value="SF1_C_Upf1"/>
    <property type="match status" value="1"/>
</dbReference>
<accession>A0A1C7NAC8</accession>
<dbReference type="InterPro" id="IPR027417">
    <property type="entry name" value="P-loop_NTPase"/>
</dbReference>
<organism evidence="8 9">
    <name type="scientific">Choanephora cucurbitarum</name>
    <dbReference type="NCBI Taxonomy" id="101091"/>
    <lineage>
        <taxon>Eukaryota</taxon>
        <taxon>Fungi</taxon>
        <taxon>Fungi incertae sedis</taxon>
        <taxon>Mucoromycota</taxon>
        <taxon>Mucoromycotina</taxon>
        <taxon>Mucoromycetes</taxon>
        <taxon>Mucorales</taxon>
        <taxon>Mucorineae</taxon>
        <taxon>Choanephoraceae</taxon>
        <taxon>Choanephoroideae</taxon>
        <taxon>Choanephora</taxon>
    </lineage>
</organism>
<evidence type="ECO:0000313" key="9">
    <source>
        <dbReference type="Proteomes" id="UP000093000"/>
    </source>
</evidence>
<gene>
    <name evidence="8" type="primary">hcs1_0</name>
    <name evidence="8" type="ORF">A0J61_05983</name>
</gene>
<evidence type="ECO:0000256" key="1">
    <source>
        <dbReference type="ARBA" id="ARBA00007913"/>
    </source>
</evidence>
<dbReference type="Pfam" id="PF13086">
    <property type="entry name" value="AAA_11"/>
    <property type="match status" value="1"/>
</dbReference>
<evidence type="ECO:0000313" key="8">
    <source>
        <dbReference type="EMBL" id="OBZ85970.1"/>
    </source>
</evidence>
<dbReference type="GO" id="GO:0016787">
    <property type="term" value="F:hydrolase activity"/>
    <property type="evidence" value="ECO:0007669"/>
    <property type="project" value="UniProtKB-KW"/>
</dbReference>
<dbReference type="GO" id="GO:0043139">
    <property type="term" value="F:5'-3' DNA helicase activity"/>
    <property type="evidence" value="ECO:0007669"/>
    <property type="project" value="TreeGrafter"/>
</dbReference>
<sequence length="671" mass="75227">MVSKLIKIFKYLLSSNGASDIESFDDQSSNGTIQDPQRSQDYIQHLIELTRKESEQEKPPVEPLPVLVKKGIAVCNLKIKESQPSVAGLHKLVLGLERTIIGKEVAIPPHKITKGNIVSLSKYNPYSNSIGGEIQATVAEVKKFRIHLILYNDFDSLPSSLMGACQMMLNALYNLKIKDKLSSYNSLASVLLEKETPILPSIHRDKLIPFDWKLNKYQKEAASFAIASPEIALIHGPPGNRLKTTDFKSVLVETGKTQTLVEVIRQLHKQRKKILVSGPSNVAVDNLMERIAKHKDMDIIRVGNLARVSQEVIPYCLDKLAPKDSQKREMAAELVSNADVIFSTLSGAGCKDLNPIEFDVIIIDEASQATEPDCWVALLKGKKAILAGDHLQLAPTVLSTMDNAVKEKGMSVRNTLSYSLFDRMLDTYGDRIKRMLEVQYRMNTDIMYFSSANLYNNKLVAHPSVEDHRLHELQHVVKNDDTTATIALYDTSSFANAKEQKNKQFDDGSYYNLKEVSIIVDVVHKLLKYGVKKKEVGIITPYSAQVRYLQDGMGDQLEEIEVGSVDGFQGREKEVIVLSMVRSNERGQVGFLSEKRRLNVAITRAKRQLIVVGNMRTLKGRGVISSQDNGFISKWAKWLTDKAEEDSTLCCTTITKAKKRNIKAYLNKDHH</sequence>
<dbReference type="InterPro" id="IPR041677">
    <property type="entry name" value="DNA2/NAM7_AAA_11"/>
</dbReference>
<keyword evidence="2" id="KW-0547">Nucleotide-binding</keyword>
<evidence type="ECO:0000256" key="2">
    <source>
        <dbReference type="ARBA" id="ARBA00022741"/>
    </source>
</evidence>
<name>A0A1C7NAC8_9FUNG</name>
<evidence type="ECO:0000256" key="3">
    <source>
        <dbReference type="ARBA" id="ARBA00022801"/>
    </source>
</evidence>
<dbReference type="Pfam" id="PF13087">
    <property type="entry name" value="AAA_12"/>
    <property type="match status" value="1"/>
</dbReference>
<evidence type="ECO:0000256" key="4">
    <source>
        <dbReference type="ARBA" id="ARBA00022806"/>
    </source>
</evidence>
<evidence type="ECO:0000256" key="5">
    <source>
        <dbReference type="ARBA" id="ARBA00022840"/>
    </source>
</evidence>
<dbReference type="InterPro" id="IPR050534">
    <property type="entry name" value="Coronavir_polyprotein_1ab"/>
</dbReference>
<dbReference type="Proteomes" id="UP000093000">
    <property type="component" value="Unassembled WGS sequence"/>
</dbReference>
<dbReference type="InterPro" id="IPR041679">
    <property type="entry name" value="DNA2/NAM7-like_C"/>
</dbReference>
<dbReference type="GO" id="GO:0005694">
    <property type="term" value="C:chromosome"/>
    <property type="evidence" value="ECO:0007669"/>
    <property type="project" value="UniProtKB-ARBA"/>
</dbReference>
<dbReference type="PANTHER" id="PTHR43788:SF8">
    <property type="entry name" value="DNA-BINDING PROTEIN SMUBP-2"/>
    <property type="match status" value="1"/>
</dbReference>
<keyword evidence="4" id="KW-0347">Helicase</keyword>
<dbReference type="PANTHER" id="PTHR43788">
    <property type="entry name" value="DNA2/NAM7 HELICASE FAMILY MEMBER"/>
    <property type="match status" value="1"/>
</dbReference>
<dbReference type="GO" id="GO:0005524">
    <property type="term" value="F:ATP binding"/>
    <property type="evidence" value="ECO:0007669"/>
    <property type="project" value="UniProtKB-KW"/>
</dbReference>
<reference evidence="8 9" key="1">
    <citation type="submission" date="2016-03" db="EMBL/GenBank/DDBJ databases">
        <title>Choanephora cucurbitarum.</title>
        <authorList>
            <person name="Min B."/>
            <person name="Park H."/>
            <person name="Park J.-H."/>
            <person name="Shin H.-D."/>
            <person name="Choi I.-G."/>
        </authorList>
    </citation>
    <scope>NUCLEOTIDE SEQUENCE [LARGE SCALE GENOMIC DNA]</scope>
    <source>
        <strain evidence="8 9">KUS-F28377</strain>
    </source>
</reference>
<feature type="domain" description="DNA2/NAM7 helicase helicase" evidence="6">
    <location>
        <begin position="325"/>
        <end position="399"/>
    </location>
</feature>
<dbReference type="InterPro" id="IPR047187">
    <property type="entry name" value="SF1_C_Upf1"/>
</dbReference>
<proteinExistence type="inferred from homology"/>
<dbReference type="FunFam" id="3.40.50.300:FF:000326">
    <property type="entry name" value="P-loop containing nucleoside triphosphate hydrolase"/>
    <property type="match status" value="1"/>
</dbReference>
<dbReference type="SUPFAM" id="SSF52540">
    <property type="entry name" value="P-loop containing nucleoside triphosphate hydrolases"/>
    <property type="match status" value="1"/>
</dbReference>